<sequence length="68" mass="8063">MQDFKLWRSFTIEHDFTVGRELLYRKRMRIELLKTWSQSSVTFQLGEHPTIHHLLRGKLGEAALKALP</sequence>
<evidence type="ECO:0000313" key="1">
    <source>
        <dbReference type="EMBL" id="TYI85249.1"/>
    </source>
</evidence>
<dbReference type="EMBL" id="CM017653">
    <property type="protein sequence ID" value="TYI85249.1"/>
    <property type="molecule type" value="Genomic_DNA"/>
</dbReference>
<dbReference type="AlphaFoldDB" id="A0A5D2V7A2"/>
<proteinExistence type="predicted"/>
<dbReference type="Proteomes" id="UP000323597">
    <property type="component" value="Chromosome D05"/>
</dbReference>
<gene>
    <name evidence="1" type="ORF">E1A91_D05G427500v1</name>
</gene>
<evidence type="ECO:0000313" key="2">
    <source>
        <dbReference type="Proteomes" id="UP000323597"/>
    </source>
</evidence>
<accession>A0A5D2V7A2</accession>
<protein>
    <submittedName>
        <fullName evidence="1">Uncharacterized protein</fullName>
    </submittedName>
</protein>
<name>A0A5D2V7A2_GOSMU</name>
<organism evidence="1 2">
    <name type="scientific">Gossypium mustelinum</name>
    <name type="common">Cotton</name>
    <name type="synonym">Gossypium caicoense</name>
    <dbReference type="NCBI Taxonomy" id="34275"/>
    <lineage>
        <taxon>Eukaryota</taxon>
        <taxon>Viridiplantae</taxon>
        <taxon>Streptophyta</taxon>
        <taxon>Embryophyta</taxon>
        <taxon>Tracheophyta</taxon>
        <taxon>Spermatophyta</taxon>
        <taxon>Magnoliopsida</taxon>
        <taxon>eudicotyledons</taxon>
        <taxon>Gunneridae</taxon>
        <taxon>Pentapetalae</taxon>
        <taxon>rosids</taxon>
        <taxon>malvids</taxon>
        <taxon>Malvales</taxon>
        <taxon>Malvaceae</taxon>
        <taxon>Malvoideae</taxon>
        <taxon>Gossypium</taxon>
    </lineage>
</organism>
<keyword evidence="2" id="KW-1185">Reference proteome</keyword>
<reference evidence="1 2" key="1">
    <citation type="submission" date="2019-07" db="EMBL/GenBank/DDBJ databases">
        <title>WGS assembly of Gossypium mustelinum.</title>
        <authorList>
            <person name="Chen Z.J."/>
            <person name="Sreedasyam A."/>
            <person name="Ando A."/>
            <person name="Song Q."/>
            <person name="De L."/>
            <person name="Hulse-Kemp A."/>
            <person name="Ding M."/>
            <person name="Ye W."/>
            <person name="Kirkbride R."/>
            <person name="Jenkins J."/>
            <person name="Plott C."/>
            <person name="Lovell J."/>
            <person name="Lin Y.-M."/>
            <person name="Vaughn R."/>
            <person name="Liu B."/>
            <person name="Li W."/>
            <person name="Simpson S."/>
            <person name="Scheffler B."/>
            <person name="Saski C."/>
            <person name="Grover C."/>
            <person name="Hu G."/>
            <person name="Conover J."/>
            <person name="Carlson J."/>
            <person name="Shu S."/>
            <person name="Boston L."/>
            <person name="Williams M."/>
            <person name="Peterson D."/>
            <person name="Mcgee K."/>
            <person name="Jones D."/>
            <person name="Wendel J."/>
            <person name="Stelly D."/>
            <person name="Grimwood J."/>
            <person name="Schmutz J."/>
        </authorList>
    </citation>
    <scope>NUCLEOTIDE SEQUENCE [LARGE SCALE GENOMIC DNA]</scope>
    <source>
        <strain evidence="1">1408120.09</strain>
    </source>
</reference>
<dbReference type="EMBL" id="CM017653">
    <property type="protein sequence ID" value="TYI85250.1"/>
    <property type="molecule type" value="Genomic_DNA"/>
</dbReference>